<evidence type="ECO:0000256" key="2">
    <source>
        <dbReference type="ARBA" id="ARBA00022801"/>
    </source>
</evidence>
<evidence type="ECO:0000313" key="7">
    <source>
        <dbReference type="Proteomes" id="UP001501752"/>
    </source>
</evidence>
<dbReference type="SUPFAM" id="SSF53955">
    <property type="entry name" value="Lysozyme-like"/>
    <property type="match status" value="1"/>
</dbReference>
<evidence type="ECO:0000256" key="1">
    <source>
        <dbReference type="ARBA" id="ARBA00010830"/>
    </source>
</evidence>
<dbReference type="CDD" id="cd13925">
    <property type="entry name" value="RPF"/>
    <property type="match status" value="1"/>
</dbReference>
<protein>
    <recommendedName>
        <fullName evidence="5">LysM domain-containing protein</fullName>
    </recommendedName>
</protein>
<feature type="compositionally biased region" description="Low complexity" evidence="3">
    <location>
        <begin position="228"/>
        <end position="287"/>
    </location>
</feature>
<comment type="caution">
    <text evidence="6">The sequence shown here is derived from an EMBL/GenBank/DDBJ whole genome shotgun (WGS) entry which is preliminary data.</text>
</comment>
<feature type="region of interest" description="Disordered" evidence="3">
    <location>
        <begin position="228"/>
        <end position="334"/>
    </location>
</feature>
<proteinExistence type="inferred from homology"/>
<keyword evidence="7" id="KW-1185">Reference proteome</keyword>
<gene>
    <name evidence="6" type="ORF">GCM10023235_73120</name>
</gene>
<name>A0ABP9ENQ4_9ACTN</name>
<dbReference type="InterPro" id="IPR018392">
    <property type="entry name" value="LysM"/>
</dbReference>
<keyword evidence="4" id="KW-0732">Signal</keyword>
<sequence length="388" mass="39064">MLFTGPGRHRRPTQAEKAIAVASIAGVGLALPLLAATGAQAAPTPVWDKVAGCETGGNWSADSGDGYHGGLRFTDSTWAAYGGTEFAPSADKATRSQQIAVAERVLAAEGEGGWGTCAQQAGLSRDGVTGVVDVNDSADETGSLRGSRGVDMVNAAQDGSLPAAHTTPVFSGLPGWDPVYSVYWYEQDGGWFWTSHRSVYEHHVSSAAAKAAKAAQDARDAQGITAPATTAPVAPATPATPVVPVDPTVPTAPVTTTPTLPTDPTGTPTVPPVTVDPTAPITGAPTLPVAPPVDPTAPATGPTTPTVPGADATAPAAPTAQPSSPATETAPPAAAPQAYTVAAGDTLASIARNNGLQGGWKGLYESNKQVVGDNPDLLKPGLVLELDK</sequence>
<dbReference type="InterPro" id="IPR023346">
    <property type="entry name" value="Lysozyme-like_dom_sf"/>
</dbReference>
<feature type="compositionally biased region" description="Low complexity" evidence="3">
    <location>
        <begin position="296"/>
        <end position="334"/>
    </location>
</feature>
<dbReference type="RefSeq" id="WP_345701219.1">
    <property type="nucleotide sequence ID" value="NZ_BAABIS010000001.1"/>
</dbReference>
<dbReference type="InterPro" id="IPR010618">
    <property type="entry name" value="RPF"/>
</dbReference>
<evidence type="ECO:0000256" key="4">
    <source>
        <dbReference type="SAM" id="SignalP"/>
    </source>
</evidence>
<keyword evidence="2" id="KW-0378">Hydrolase</keyword>
<dbReference type="Gene3D" id="1.10.530.10">
    <property type="match status" value="1"/>
</dbReference>
<dbReference type="Proteomes" id="UP001501752">
    <property type="component" value="Unassembled WGS sequence"/>
</dbReference>
<evidence type="ECO:0000313" key="6">
    <source>
        <dbReference type="EMBL" id="GAA4881994.1"/>
    </source>
</evidence>
<dbReference type="PROSITE" id="PS51782">
    <property type="entry name" value="LYSM"/>
    <property type="match status" value="1"/>
</dbReference>
<organism evidence="6 7">
    <name type="scientific">Kitasatospora terrestris</name>
    <dbReference type="NCBI Taxonomy" id="258051"/>
    <lineage>
        <taxon>Bacteria</taxon>
        <taxon>Bacillati</taxon>
        <taxon>Actinomycetota</taxon>
        <taxon>Actinomycetes</taxon>
        <taxon>Kitasatosporales</taxon>
        <taxon>Streptomycetaceae</taxon>
        <taxon>Kitasatospora</taxon>
    </lineage>
</organism>
<feature type="chain" id="PRO_5046966111" description="LysM domain-containing protein" evidence="4">
    <location>
        <begin position="42"/>
        <end position="388"/>
    </location>
</feature>
<accession>A0ABP9ENQ4</accession>
<evidence type="ECO:0000256" key="3">
    <source>
        <dbReference type="SAM" id="MobiDB-lite"/>
    </source>
</evidence>
<reference evidence="7" key="1">
    <citation type="journal article" date="2019" name="Int. J. Syst. Evol. Microbiol.">
        <title>The Global Catalogue of Microorganisms (GCM) 10K type strain sequencing project: providing services to taxonomists for standard genome sequencing and annotation.</title>
        <authorList>
            <consortium name="The Broad Institute Genomics Platform"/>
            <consortium name="The Broad Institute Genome Sequencing Center for Infectious Disease"/>
            <person name="Wu L."/>
            <person name="Ma J."/>
        </authorList>
    </citation>
    <scope>NUCLEOTIDE SEQUENCE [LARGE SCALE GENOMIC DNA]</scope>
    <source>
        <strain evidence="7">JCM 13006</strain>
    </source>
</reference>
<dbReference type="InterPro" id="IPR036779">
    <property type="entry name" value="LysM_dom_sf"/>
</dbReference>
<feature type="signal peptide" evidence="4">
    <location>
        <begin position="1"/>
        <end position="41"/>
    </location>
</feature>
<comment type="similarity">
    <text evidence="1">Belongs to the transglycosylase family. Rpf subfamily.</text>
</comment>
<evidence type="ECO:0000259" key="5">
    <source>
        <dbReference type="PROSITE" id="PS51782"/>
    </source>
</evidence>
<dbReference type="EMBL" id="BAABIS010000001">
    <property type="protein sequence ID" value="GAA4881994.1"/>
    <property type="molecule type" value="Genomic_DNA"/>
</dbReference>
<dbReference type="Pfam" id="PF06737">
    <property type="entry name" value="Transglycosylas"/>
    <property type="match status" value="1"/>
</dbReference>
<dbReference type="CDD" id="cd00118">
    <property type="entry name" value="LysM"/>
    <property type="match status" value="1"/>
</dbReference>
<dbReference type="Gene3D" id="3.10.350.10">
    <property type="entry name" value="LysM domain"/>
    <property type="match status" value="1"/>
</dbReference>
<feature type="domain" description="LysM" evidence="5">
    <location>
        <begin position="337"/>
        <end position="386"/>
    </location>
</feature>